<dbReference type="EMBL" id="JAGSPB010000003">
    <property type="protein sequence ID" value="MBV7267254.1"/>
    <property type="molecule type" value="Genomic_DNA"/>
</dbReference>
<dbReference type="PANTHER" id="PTHR43135:SF3">
    <property type="entry name" value="ALPHA-D-RIBOSE 1-METHYLPHOSPHONATE 5-TRIPHOSPHATE DIPHOSPHATASE"/>
    <property type="match status" value="1"/>
</dbReference>
<feature type="domain" description="Amidohydrolase-related" evidence="2">
    <location>
        <begin position="366"/>
        <end position="471"/>
    </location>
</feature>
<feature type="signal peptide" evidence="1">
    <location>
        <begin position="1"/>
        <end position="25"/>
    </location>
</feature>
<comment type="caution">
    <text evidence="3">The sequence shown here is derived from an EMBL/GenBank/DDBJ whole genome shotgun (WGS) entry which is preliminary data.</text>
</comment>
<accession>A0ABS6SQC4</accession>
<dbReference type="PROSITE" id="PS51257">
    <property type="entry name" value="PROKAR_LIPOPROTEIN"/>
    <property type="match status" value="1"/>
</dbReference>
<keyword evidence="4" id="KW-1185">Reference proteome</keyword>
<proteinExistence type="predicted"/>
<protein>
    <submittedName>
        <fullName evidence="3">Amidohydrolase family protein</fullName>
    </submittedName>
</protein>
<dbReference type="PANTHER" id="PTHR43135">
    <property type="entry name" value="ALPHA-D-RIBOSE 1-METHYLPHOSPHONATE 5-TRIPHOSPHATE DIPHOSPHATASE"/>
    <property type="match status" value="1"/>
</dbReference>
<organism evidence="3 4">
    <name type="scientific">Erythrobacter ani</name>
    <dbReference type="NCBI Taxonomy" id="2827235"/>
    <lineage>
        <taxon>Bacteria</taxon>
        <taxon>Pseudomonadati</taxon>
        <taxon>Pseudomonadota</taxon>
        <taxon>Alphaproteobacteria</taxon>
        <taxon>Sphingomonadales</taxon>
        <taxon>Erythrobacteraceae</taxon>
        <taxon>Erythrobacter/Porphyrobacter group</taxon>
        <taxon>Erythrobacter</taxon>
    </lineage>
</organism>
<dbReference type="InterPro" id="IPR006680">
    <property type="entry name" value="Amidohydro-rel"/>
</dbReference>
<gene>
    <name evidence="3" type="ORF">KCG45_13780</name>
</gene>
<evidence type="ECO:0000313" key="3">
    <source>
        <dbReference type="EMBL" id="MBV7267254.1"/>
    </source>
</evidence>
<dbReference type="Proteomes" id="UP000699975">
    <property type="component" value="Unassembled WGS sequence"/>
</dbReference>
<evidence type="ECO:0000313" key="4">
    <source>
        <dbReference type="Proteomes" id="UP000699975"/>
    </source>
</evidence>
<sequence>MRRILISVLALLVAACATLPEPARYDLAITNTTVIDPQSRISSPKQTILISGGRIAAIAPAGGERFYAQDEVDGSGKFVIPGLMNMHAHSAVAPVAEATFALMLANGVTGIRDMSADCWEPRGEIFLCIDQMREYARKIEAGELDGPRLLRLSSPIVQSAPTWQLPESPDPAFSPATAEQGAQIARMLKQRGVDLIKTYDRFHPDSYLAMLAAASALDLEVSGHLPIFIGSAEASRLGHRSIEHARDLLTDCSRFGEVYREGNMATLRGEDGASWPKQDDLRVLSVTQFDPEICAQVMGVLVANSTYYVPTHGTREMDVRAREDTYRNDPRLKYMHPFVVGDWKKDLDRTAQIPADQLPKFQAYYRHGLAITKFASDAGVKLMIGTDANDTMMFPGFGVHDEMKRFAEAGLEPMDILRAATSVPAEYLGRTADLGGIAKGKIADLVVLNSDPLTDIGNTADIDAVVFGGRLRSRDYLDGLLDALAERHSETPASSLSE</sequence>
<feature type="chain" id="PRO_5046660980" evidence="1">
    <location>
        <begin position="26"/>
        <end position="498"/>
    </location>
</feature>
<evidence type="ECO:0000256" key="1">
    <source>
        <dbReference type="SAM" id="SignalP"/>
    </source>
</evidence>
<keyword evidence="1" id="KW-0732">Signal</keyword>
<dbReference type="InterPro" id="IPR051781">
    <property type="entry name" value="Metallo-dep_Hydrolase"/>
</dbReference>
<evidence type="ECO:0000259" key="2">
    <source>
        <dbReference type="Pfam" id="PF01979"/>
    </source>
</evidence>
<reference evidence="3 4" key="1">
    <citation type="submission" date="2021-04" db="EMBL/GenBank/DDBJ databases">
        <authorList>
            <person name="Pira H."/>
            <person name="Risdian C."/>
            <person name="Wink J."/>
        </authorList>
    </citation>
    <scope>NUCLEOTIDE SEQUENCE [LARGE SCALE GENOMIC DNA]</scope>
    <source>
        <strain evidence="3 4">WH131</strain>
    </source>
</reference>
<dbReference type="RefSeq" id="WP_218317877.1">
    <property type="nucleotide sequence ID" value="NZ_JAGSPB010000003.1"/>
</dbReference>
<dbReference type="Pfam" id="PF01979">
    <property type="entry name" value="Amidohydro_1"/>
    <property type="match status" value="1"/>
</dbReference>
<name>A0ABS6SQC4_9SPHN</name>